<evidence type="ECO:0000313" key="1">
    <source>
        <dbReference type="EMBL" id="MCF3940628.1"/>
    </source>
</evidence>
<accession>A0ABS9DN50</accession>
<sequence>MTSSNHSDQAVTVDLSDGRAGIIVGYVDAGPGLPATGTRVAALLDGAIPADPTFVLVSVRWPTHTTIVNIHTLKTDTHDAADTTTWYLAALDATPTGYAIAPGHTTTELTAGVPDLPGITAARTVAVRERAC</sequence>
<dbReference type="EMBL" id="JAKGCU010000024">
    <property type="protein sequence ID" value="MCF3940628.1"/>
    <property type="molecule type" value="Genomic_DNA"/>
</dbReference>
<gene>
    <name evidence="1" type="ORF">L1892_19855</name>
</gene>
<evidence type="ECO:0000313" key="2">
    <source>
        <dbReference type="Proteomes" id="UP001108089"/>
    </source>
</evidence>
<proteinExistence type="predicted"/>
<keyword evidence="2" id="KW-1185">Reference proteome</keyword>
<dbReference type="Proteomes" id="UP001108089">
    <property type="component" value="Unassembled WGS sequence"/>
</dbReference>
<comment type="caution">
    <text evidence="1">The sequence shown here is derived from an EMBL/GenBank/DDBJ whole genome shotgun (WGS) entry which is preliminary data.</text>
</comment>
<name>A0ABS9DN50_9ACTN</name>
<protein>
    <submittedName>
        <fullName evidence="1">Uncharacterized protein</fullName>
    </submittedName>
</protein>
<organism evidence="1 2">
    <name type="scientific">Gordonia tangerina</name>
    <dbReference type="NCBI Taxonomy" id="2911060"/>
    <lineage>
        <taxon>Bacteria</taxon>
        <taxon>Bacillati</taxon>
        <taxon>Actinomycetota</taxon>
        <taxon>Actinomycetes</taxon>
        <taxon>Mycobacteriales</taxon>
        <taxon>Gordoniaceae</taxon>
        <taxon>Gordonia</taxon>
    </lineage>
</organism>
<dbReference type="RefSeq" id="WP_235725373.1">
    <property type="nucleotide sequence ID" value="NZ_JAKGCU010000024.1"/>
</dbReference>
<reference evidence="1" key="1">
    <citation type="submission" date="2022-01" db="EMBL/GenBank/DDBJ databases">
        <title>Gordonia xiamenensis sp. nov., isolated from surface seawater in Xiamen.</title>
        <authorList>
            <person name="He Y.F."/>
        </authorList>
    </citation>
    <scope>NUCLEOTIDE SEQUENCE</scope>
    <source>
        <strain evidence="1">GW1C4-4</strain>
    </source>
</reference>